<organism evidence="1 2">
    <name type="scientific">Psychromonas arctica</name>
    <dbReference type="NCBI Taxonomy" id="168275"/>
    <lineage>
        <taxon>Bacteria</taxon>
        <taxon>Pseudomonadati</taxon>
        <taxon>Pseudomonadota</taxon>
        <taxon>Gammaproteobacteria</taxon>
        <taxon>Alteromonadales</taxon>
        <taxon>Psychromonadaceae</taxon>
        <taxon>Psychromonas</taxon>
    </lineage>
</organism>
<sequence length="119" mass="13692">MKQPNAFQPFLFSSFQKKHSLTLGDLKWKAFEVHDFLGDAEDWGMVIENMLAEKNPALLTKLSLGTDHDMFCISSDDRDALHEIAEIVFEFYDNDALLDACIERYAQYDFVPNQPVPCQ</sequence>
<reference evidence="1 2" key="1">
    <citation type="submission" date="2024-02" db="EMBL/GenBank/DDBJ databases">
        <title>Bacteria isolated from the canopy kelp, Nereocystis luetkeana.</title>
        <authorList>
            <person name="Pfister C.A."/>
            <person name="Younker I.T."/>
            <person name="Light S.H."/>
        </authorList>
    </citation>
    <scope>NUCLEOTIDE SEQUENCE [LARGE SCALE GENOMIC DNA]</scope>
    <source>
        <strain evidence="1 2">TI.2.07</strain>
    </source>
</reference>
<dbReference type="Proteomes" id="UP001366060">
    <property type="component" value="Unassembled WGS sequence"/>
</dbReference>
<proteinExistence type="predicted"/>
<evidence type="ECO:0000313" key="1">
    <source>
        <dbReference type="EMBL" id="MEL0660943.1"/>
    </source>
</evidence>
<evidence type="ECO:0000313" key="2">
    <source>
        <dbReference type="Proteomes" id="UP001366060"/>
    </source>
</evidence>
<name>A0ABU9HGJ6_9GAMM</name>
<dbReference type="RefSeq" id="WP_341629306.1">
    <property type="nucleotide sequence ID" value="NZ_JBAKBA010000071.1"/>
</dbReference>
<dbReference type="EMBL" id="JBAKBA010000071">
    <property type="protein sequence ID" value="MEL0660943.1"/>
    <property type="molecule type" value="Genomic_DNA"/>
</dbReference>
<gene>
    <name evidence="1" type="ORF">V6255_17570</name>
</gene>
<accession>A0ABU9HGJ6</accession>
<keyword evidence="2" id="KW-1185">Reference proteome</keyword>
<dbReference type="Pfam" id="PF15595">
    <property type="entry name" value="Imm51"/>
    <property type="match status" value="1"/>
</dbReference>
<comment type="caution">
    <text evidence="1">The sequence shown here is derived from an EMBL/GenBank/DDBJ whole genome shotgun (WGS) entry which is preliminary data.</text>
</comment>
<protein>
    <submittedName>
        <fullName evidence="1">Imm51 family immunity protein</fullName>
    </submittedName>
</protein>
<dbReference type="InterPro" id="IPR028956">
    <property type="entry name" value="Imm51"/>
</dbReference>